<keyword evidence="3" id="KW-1185">Reference proteome</keyword>
<feature type="region of interest" description="Disordered" evidence="1">
    <location>
        <begin position="219"/>
        <end position="307"/>
    </location>
</feature>
<accession>A0ABZ2A4D7</accession>
<evidence type="ECO:0000313" key="3">
    <source>
        <dbReference type="Proteomes" id="UP001432209"/>
    </source>
</evidence>
<evidence type="ECO:0000313" key="2">
    <source>
        <dbReference type="EMBL" id="WUX53562.1"/>
    </source>
</evidence>
<feature type="compositionally biased region" description="Polar residues" evidence="1">
    <location>
        <begin position="219"/>
        <end position="229"/>
    </location>
</feature>
<dbReference type="Proteomes" id="UP001432209">
    <property type="component" value="Chromosome"/>
</dbReference>
<feature type="compositionally biased region" description="Polar residues" evidence="1">
    <location>
        <begin position="1"/>
        <end position="11"/>
    </location>
</feature>
<feature type="compositionally biased region" description="Polar residues" evidence="1">
    <location>
        <begin position="286"/>
        <end position="296"/>
    </location>
</feature>
<protein>
    <submittedName>
        <fullName evidence="2">Uncharacterized protein</fullName>
    </submittedName>
</protein>
<dbReference type="EMBL" id="CP109495">
    <property type="protein sequence ID" value="WUX53562.1"/>
    <property type="molecule type" value="Genomic_DNA"/>
</dbReference>
<dbReference type="RefSeq" id="WP_329077171.1">
    <property type="nucleotide sequence ID" value="NZ_CP109495.1"/>
</dbReference>
<feature type="region of interest" description="Disordered" evidence="1">
    <location>
        <begin position="1"/>
        <end position="52"/>
    </location>
</feature>
<organism evidence="2 3">
    <name type="scientific">Streptomyces niveus</name>
    <name type="common">Streptomyces spheroides</name>
    <dbReference type="NCBI Taxonomy" id="193462"/>
    <lineage>
        <taxon>Bacteria</taxon>
        <taxon>Bacillati</taxon>
        <taxon>Actinomycetota</taxon>
        <taxon>Actinomycetes</taxon>
        <taxon>Kitasatosporales</taxon>
        <taxon>Streptomycetaceae</taxon>
        <taxon>Streptomyces</taxon>
    </lineage>
</organism>
<sequence length="307" mass="32272">MEPGDQSSGSDSYVGVRGIRSYDGRHRHPRATLYSSPEVSLPPTPAPRRGSVDTVNFYDLETGEAFTADRSKNGNWFVRKWNDAKGWVDPKSNTTLRFLGAVGPELVAAVGKGFQAAGYDKTGKIITASGAVARGAIDGVDAYNSGEVNKMLTATGGFAGAVGQYPTLSAGAQSGFEAFALTTSTGGRAVAAWPEPTPEPAPEPFHTSLPLNTQIASYANASPDSMSPTPETPIGGGSGSDFEPPQPLRRRTTRLDGGQSVQPMTSMLPPGQQERARRPAPPLARTSSMQVPQADQNRAAASKAPKR</sequence>
<evidence type="ECO:0000256" key="1">
    <source>
        <dbReference type="SAM" id="MobiDB-lite"/>
    </source>
</evidence>
<reference evidence="2" key="1">
    <citation type="submission" date="2022-10" db="EMBL/GenBank/DDBJ databases">
        <title>The complete genomes of actinobacterial strains from the NBC collection.</title>
        <authorList>
            <person name="Joergensen T.S."/>
            <person name="Alvarez Arevalo M."/>
            <person name="Sterndorff E.B."/>
            <person name="Faurdal D."/>
            <person name="Vuksanovic O."/>
            <person name="Mourched A.-S."/>
            <person name="Charusanti P."/>
            <person name="Shaw S."/>
            <person name="Blin K."/>
            <person name="Weber T."/>
        </authorList>
    </citation>
    <scope>NUCLEOTIDE SEQUENCE</scope>
    <source>
        <strain evidence="2">NBC_01432</strain>
    </source>
</reference>
<proteinExistence type="predicted"/>
<gene>
    <name evidence="2" type="ORF">OG442_19515</name>
</gene>
<name>A0ABZ2A4D7_STRNV</name>